<dbReference type="Gene3D" id="3.40.50.300">
    <property type="entry name" value="P-loop containing nucleotide triphosphate hydrolases"/>
    <property type="match status" value="1"/>
</dbReference>
<sequence>MFENSLKTVLRLNIQHPVFMLHIRLTHSRRTFIHQKFCLYKFKSQTGSVRSCSSNPAQGRFKRVLKAFVGTFCLGTVIVGLLASSKIKRRLAGIENVEDSAWNPIKHYIQFKGVVLPQFTENNVHKFENFEVRPDDVWVVSFPRSETEWMQEVVFLINSNMDLEKAKTVSIDDRFPYLEYPTPGLDGLATISSPRMIKTHLPLKLLPEEIRKSKVIYVARNPKDTVVSYYHFCKQLKTFNKSFNSFVKGFVSNRVGYAPWWQHVLEFWKIRDDPNVLFITYEDLCEDMEGSIRNISQFLDKELTNNDLHTLLSHCSPENMRNNKQVSYKWHLGEEDNEQSDIVKDGIGEWRKHFDDEPNYQINKLVAHKLANSGLAFKYDKEDKKDR</sequence>
<keyword evidence="3" id="KW-1133">Transmembrane helix</keyword>
<protein>
    <submittedName>
        <fullName evidence="5">Sulfotransferase 4A1</fullName>
    </submittedName>
</protein>
<dbReference type="SUPFAM" id="SSF52540">
    <property type="entry name" value="P-loop containing nucleoside triphosphate hydrolases"/>
    <property type="match status" value="1"/>
</dbReference>
<evidence type="ECO:0000313" key="5">
    <source>
        <dbReference type="EMBL" id="CAC5379278.1"/>
    </source>
</evidence>
<evidence type="ECO:0000259" key="4">
    <source>
        <dbReference type="Pfam" id="PF00685"/>
    </source>
</evidence>
<organism evidence="5 6">
    <name type="scientific">Mytilus coruscus</name>
    <name type="common">Sea mussel</name>
    <dbReference type="NCBI Taxonomy" id="42192"/>
    <lineage>
        <taxon>Eukaryota</taxon>
        <taxon>Metazoa</taxon>
        <taxon>Spiralia</taxon>
        <taxon>Lophotrochozoa</taxon>
        <taxon>Mollusca</taxon>
        <taxon>Bivalvia</taxon>
        <taxon>Autobranchia</taxon>
        <taxon>Pteriomorphia</taxon>
        <taxon>Mytilida</taxon>
        <taxon>Mytiloidea</taxon>
        <taxon>Mytilidae</taxon>
        <taxon>Mytilinae</taxon>
        <taxon>Mytilus</taxon>
    </lineage>
</organism>
<dbReference type="PANTHER" id="PTHR11783">
    <property type="entry name" value="SULFOTRANSFERASE SULT"/>
    <property type="match status" value="1"/>
</dbReference>
<gene>
    <name evidence="5" type="ORF">MCOR_15363</name>
</gene>
<dbReference type="OrthoDB" id="205623at2759"/>
<keyword evidence="3" id="KW-0812">Transmembrane</keyword>
<keyword evidence="6" id="KW-1185">Reference proteome</keyword>
<dbReference type="InterPro" id="IPR027417">
    <property type="entry name" value="P-loop_NTPase"/>
</dbReference>
<name>A0A6J8B5T2_MYTCO</name>
<dbReference type="AlphaFoldDB" id="A0A6J8B5T2"/>
<evidence type="ECO:0000256" key="1">
    <source>
        <dbReference type="ARBA" id="ARBA00005771"/>
    </source>
</evidence>
<keyword evidence="3" id="KW-0472">Membrane</keyword>
<reference evidence="5 6" key="1">
    <citation type="submission" date="2020-06" db="EMBL/GenBank/DDBJ databases">
        <authorList>
            <person name="Li R."/>
            <person name="Bekaert M."/>
        </authorList>
    </citation>
    <scope>NUCLEOTIDE SEQUENCE [LARGE SCALE GENOMIC DNA]</scope>
    <source>
        <strain evidence="6">wild</strain>
    </source>
</reference>
<proteinExistence type="inferred from homology"/>
<dbReference type="GO" id="GO:0008146">
    <property type="term" value="F:sulfotransferase activity"/>
    <property type="evidence" value="ECO:0007669"/>
    <property type="project" value="InterPro"/>
</dbReference>
<feature type="domain" description="Sulfotransferase" evidence="4">
    <location>
        <begin position="134"/>
        <end position="373"/>
    </location>
</feature>
<evidence type="ECO:0000256" key="3">
    <source>
        <dbReference type="SAM" id="Phobius"/>
    </source>
</evidence>
<dbReference type="Pfam" id="PF00685">
    <property type="entry name" value="Sulfotransfer_1"/>
    <property type="match status" value="1"/>
</dbReference>
<keyword evidence="2 5" id="KW-0808">Transferase</keyword>
<comment type="similarity">
    <text evidence="1">Belongs to the sulfotransferase 1 family.</text>
</comment>
<accession>A0A6J8B5T2</accession>
<dbReference type="EMBL" id="CACVKT020002660">
    <property type="protein sequence ID" value="CAC5379278.1"/>
    <property type="molecule type" value="Genomic_DNA"/>
</dbReference>
<dbReference type="InterPro" id="IPR000863">
    <property type="entry name" value="Sulfotransferase_dom"/>
</dbReference>
<evidence type="ECO:0000256" key="2">
    <source>
        <dbReference type="ARBA" id="ARBA00022679"/>
    </source>
</evidence>
<feature type="transmembrane region" description="Helical" evidence="3">
    <location>
        <begin position="64"/>
        <end position="83"/>
    </location>
</feature>
<dbReference type="Proteomes" id="UP000507470">
    <property type="component" value="Unassembled WGS sequence"/>
</dbReference>
<evidence type="ECO:0000313" key="6">
    <source>
        <dbReference type="Proteomes" id="UP000507470"/>
    </source>
</evidence>